<dbReference type="Gene3D" id="3.40.50.150">
    <property type="entry name" value="Vaccinia Virus protein VP39"/>
    <property type="match status" value="1"/>
</dbReference>
<dbReference type="AlphaFoldDB" id="A0A6H1U621"/>
<dbReference type="InterPro" id="IPR023576">
    <property type="entry name" value="UbiE/COQ5_MeTrFase_CS"/>
</dbReference>
<dbReference type="Pfam" id="PF01209">
    <property type="entry name" value="Ubie_methyltran"/>
    <property type="match status" value="1"/>
</dbReference>
<dbReference type="PROSITE" id="PS01183">
    <property type="entry name" value="UBIE_1"/>
    <property type="match status" value="1"/>
</dbReference>
<dbReference type="HAMAP" id="MF_01813">
    <property type="entry name" value="MenG_UbiE_methyltr"/>
    <property type="match status" value="1"/>
</dbReference>
<comment type="pathway">
    <text evidence="4">Cofactor biosynthesis; phylloquinone biosynthesis.</text>
</comment>
<evidence type="ECO:0000256" key="4">
    <source>
        <dbReference type="HAMAP-Rule" id="MF_01982"/>
    </source>
</evidence>
<dbReference type="EC" id="2.1.1.329" evidence="4"/>
<dbReference type="PANTHER" id="PTHR43591">
    <property type="entry name" value="METHYLTRANSFERASE"/>
    <property type="match status" value="1"/>
</dbReference>
<comment type="function">
    <text evidence="4">Methyltransferase required for the conversion of 2-phytyl-1,4-beta-naphthoquinol to phylloquinol.</text>
</comment>
<dbReference type="GO" id="GO:0052624">
    <property type="term" value="F:2-phytyl-1,4-naphthoquinone methyltransferase activity"/>
    <property type="evidence" value="ECO:0007669"/>
    <property type="project" value="UniProtKB-EC"/>
</dbReference>
<dbReference type="NCBIfam" id="NF001244">
    <property type="entry name" value="PRK00216.1-5"/>
    <property type="match status" value="1"/>
</dbReference>
<evidence type="ECO:0000256" key="1">
    <source>
        <dbReference type="ARBA" id="ARBA00022603"/>
    </source>
</evidence>
<dbReference type="PANTHER" id="PTHR43591:SF24">
    <property type="entry name" value="2-METHOXY-6-POLYPRENYL-1,4-BENZOQUINOL METHYLASE, MITOCHONDRIAL"/>
    <property type="match status" value="1"/>
</dbReference>
<accession>A0A6H1U621</accession>
<dbReference type="SUPFAM" id="SSF53335">
    <property type="entry name" value="S-adenosyl-L-methionine-dependent methyltransferases"/>
    <property type="match status" value="1"/>
</dbReference>
<dbReference type="InterPro" id="IPR029063">
    <property type="entry name" value="SAM-dependent_MTases_sf"/>
</dbReference>
<evidence type="ECO:0000256" key="2">
    <source>
        <dbReference type="ARBA" id="ARBA00022679"/>
    </source>
</evidence>
<dbReference type="RefSeq" id="WP_168571745.1">
    <property type="nucleotide sequence ID" value="NZ_CP051167.1"/>
</dbReference>
<dbReference type="EMBL" id="CP051167">
    <property type="protein sequence ID" value="QIZ73600.1"/>
    <property type="molecule type" value="Genomic_DNA"/>
</dbReference>
<organism evidence="5 6">
    <name type="scientific">Oxynema aestuarii AP17</name>
    <dbReference type="NCBI Taxonomy" id="2064643"/>
    <lineage>
        <taxon>Bacteria</taxon>
        <taxon>Bacillati</taxon>
        <taxon>Cyanobacteriota</taxon>
        <taxon>Cyanophyceae</taxon>
        <taxon>Oscillatoriophycideae</taxon>
        <taxon>Oscillatoriales</taxon>
        <taxon>Oscillatoriaceae</taxon>
        <taxon>Oxynema</taxon>
        <taxon>Oxynema aestuarii</taxon>
    </lineage>
</organism>
<dbReference type="GO" id="GO:0042372">
    <property type="term" value="P:phylloquinone biosynthetic process"/>
    <property type="evidence" value="ECO:0007669"/>
    <property type="project" value="UniProtKB-UniRule"/>
</dbReference>
<comment type="similarity">
    <text evidence="4">Belongs to the class I-like SAM-binding methyltransferase superfamily. MenG/UbiE family.</text>
</comment>
<keyword evidence="1 4" id="KW-0489">Methyltransferase</keyword>
<reference evidence="5 6" key="1">
    <citation type="submission" date="2020-04" db="EMBL/GenBank/DDBJ databases">
        <authorList>
            <person name="Basu S."/>
            <person name="Maruthanayagam V."/>
            <person name="Chakraborty S."/>
            <person name="Pramanik A."/>
            <person name="Mukherjee J."/>
            <person name="Brink B."/>
        </authorList>
    </citation>
    <scope>NUCLEOTIDE SEQUENCE [LARGE SCALE GENOMIC DNA]</scope>
    <source>
        <strain evidence="5 6">AP17</strain>
    </source>
</reference>
<proteinExistence type="inferred from homology"/>
<protein>
    <recommendedName>
        <fullName evidence="4">2-phytyl-1,4-naphtoquinone methyltransferase</fullName>
        <ecNumber evidence="4">2.1.1.329</ecNumber>
    </recommendedName>
    <alternativeName>
        <fullName evidence="4">Demethylphylloquinone methyltransferase</fullName>
    </alternativeName>
</protein>
<dbReference type="NCBIfam" id="TIGR01934">
    <property type="entry name" value="MenG_MenH_UbiE"/>
    <property type="match status" value="1"/>
</dbReference>
<evidence type="ECO:0000256" key="3">
    <source>
        <dbReference type="ARBA" id="ARBA00022691"/>
    </source>
</evidence>
<dbReference type="Proteomes" id="UP000500857">
    <property type="component" value="Chromosome"/>
</dbReference>
<dbReference type="PROSITE" id="PS51608">
    <property type="entry name" value="SAM_MT_UBIE"/>
    <property type="match status" value="1"/>
</dbReference>
<dbReference type="UniPathway" id="UPA00995"/>
<evidence type="ECO:0000313" key="6">
    <source>
        <dbReference type="Proteomes" id="UP000500857"/>
    </source>
</evidence>
<dbReference type="InterPro" id="IPR004033">
    <property type="entry name" value="UbiE/COQ5_MeTrFase"/>
</dbReference>
<name>A0A6H1U621_9CYAN</name>
<dbReference type="KEGG" id="oxy:HCG48_04760"/>
<keyword evidence="6" id="KW-1185">Reference proteome</keyword>
<dbReference type="InterPro" id="IPR032904">
    <property type="entry name" value="MenG"/>
</dbReference>
<comment type="catalytic activity">
    <reaction evidence="4">
        <text>demethylphylloquinol + S-adenosyl-L-methionine = phylloquinol + S-adenosyl-L-homocysteine + H(+)</text>
        <dbReference type="Rhea" id="RHEA:40551"/>
        <dbReference type="ChEBI" id="CHEBI:15378"/>
        <dbReference type="ChEBI" id="CHEBI:28433"/>
        <dbReference type="ChEBI" id="CHEBI:57856"/>
        <dbReference type="ChEBI" id="CHEBI:59789"/>
        <dbReference type="ChEBI" id="CHEBI:87844"/>
        <dbReference type="EC" id="2.1.1.329"/>
    </reaction>
</comment>
<evidence type="ECO:0000313" key="5">
    <source>
        <dbReference type="EMBL" id="QIZ73600.1"/>
    </source>
</evidence>
<sequence>MNSPASTAPTAPSPGVSNPEVQQLFNRIAPVYDPLNDWLSLGQHWVWKGMAIASSRVKAGDTALDLCCGSGDLARLLAREVGPQGRVFGVDFSPVQLEIARDRCKNSPTAISWVEADALHLPFDADSFDAATMGYGLRNVADISQCLRELHRVLKPGATVAILDFHRSEQPWMRQFQQWYLDRVVVAIARQFGLTEEYAYISPSLDRFPLGAEQVALARQAGFDRPNHYTLAGGMMGILRATKPHNPTP</sequence>
<keyword evidence="2 4" id="KW-0808">Transferase</keyword>
<dbReference type="GO" id="GO:0032259">
    <property type="term" value="P:methylation"/>
    <property type="evidence" value="ECO:0007669"/>
    <property type="project" value="UniProtKB-KW"/>
</dbReference>
<gene>
    <name evidence="5" type="primary">ubiE</name>
    <name evidence="4" type="synonym">menG</name>
    <name evidence="5" type="ORF">HCG48_04760</name>
</gene>
<dbReference type="HAMAP" id="MF_01982">
    <property type="entry name" value="MenG_phylloquinone_subfam"/>
    <property type="match status" value="1"/>
</dbReference>
<dbReference type="CDD" id="cd02440">
    <property type="entry name" value="AdoMet_MTases"/>
    <property type="match status" value="1"/>
</dbReference>
<keyword evidence="3 4" id="KW-0949">S-adenosyl-L-methionine</keyword>